<evidence type="ECO:0000313" key="2">
    <source>
        <dbReference type="Proteomes" id="UP001321486"/>
    </source>
</evidence>
<keyword evidence="1" id="KW-0614">Plasmid</keyword>
<keyword evidence="2" id="KW-1185">Reference proteome</keyword>
<accession>A0ABM8GVH1</accession>
<reference evidence="2" key="1">
    <citation type="journal article" date="2019" name="Int. J. Syst. Evol. Microbiol.">
        <title>The Global Catalogue of Microorganisms (GCM) 10K type strain sequencing project: providing services to taxonomists for standard genome sequencing and annotation.</title>
        <authorList>
            <consortium name="The Broad Institute Genomics Platform"/>
            <consortium name="The Broad Institute Genome Sequencing Center for Infectious Disease"/>
            <person name="Wu L."/>
            <person name="Ma J."/>
        </authorList>
    </citation>
    <scope>NUCLEOTIDE SEQUENCE [LARGE SCALE GENOMIC DNA]</scope>
    <source>
        <strain evidence="2">NBRC 108728</strain>
    </source>
</reference>
<organism evidence="1 2">
    <name type="scientific">Frondihabitans sucicola</name>
    <dbReference type="NCBI Taxonomy" id="1268041"/>
    <lineage>
        <taxon>Bacteria</taxon>
        <taxon>Bacillati</taxon>
        <taxon>Actinomycetota</taxon>
        <taxon>Actinomycetes</taxon>
        <taxon>Micrococcales</taxon>
        <taxon>Microbacteriaceae</taxon>
        <taxon>Frondihabitans</taxon>
    </lineage>
</organism>
<name>A0ABM8GVH1_9MICO</name>
<evidence type="ECO:0000313" key="1">
    <source>
        <dbReference type="EMBL" id="BDZ52371.1"/>
    </source>
</evidence>
<dbReference type="EMBL" id="AP027733">
    <property type="protein sequence ID" value="BDZ52371.1"/>
    <property type="molecule type" value="Genomic_DNA"/>
</dbReference>
<proteinExistence type="predicted"/>
<dbReference type="Proteomes" id="UP001321486">
    <property type="component" value="Plasmid pNBRC108728a"/>
</dbReference>
<dbReference type="RefSeq" id="WP_286347229.1">
    <property type="nucleotide sequence ID" value="NZ_AP027733.1"/>
</dbReference>
<gene>
    <name evidence="1" type="ORF">GCM10025867_46120</name>
</gene>
<geneLocation type="plasmid" evidence="1 2">
    <name>pNBRC108728a</name>
</geneLocation>
<sequence>MTDIDITALAAEVRAALAARGIPDLDVVMDYDTDVFVPYPQVSVEEAFDLAKATAAPFAILQEQRFDPNSLEEEDDDEKLPIDIRRDAEAHAGQPDTLFAHWIGGSIKYAFVATPDWRTDLNRRAAAWRSGVEVAYEEKRQIELARIRELALELEALPELRASSLQGRKMLAERLVDGLKRDSDEPHVLFYAVRGAVAMVRENSFNAFADLEGDLAATVAAVRTDEHWIDAYTKPARTEVVTNVLRALSDGYGAPLKLVDAVRREAERLERA</sequence>
<protein>
    <submittedName>
        <fullName evidence="1">Uncharacterized protein</fullName>
    </submittedName>
</protein>